<evidence type="ECO:0000256" key="1">
    <source>
        <dbReference type="SAM" id="MobiDB-lite"/>
    </source>
</evidence>
<dbReference type="GeneID" id="98661305"/>
<dbReference type="AlphaFoldDB" id="A0AAW4VY37"/>
<gene>
    <name evidence="2" type="primary">dinD</name>
    <name evidence="2" type="ORF">LKD22_02185</name>
</gene>
<organism evidence="2 3">
    <name type="scientific">Agathobaculum butyriciproducens</name>
    <dbReference type="NCBI Taxonomy" id="1628085"/>
    <lineage>
        <taxon>Bacteria</taxon>
        <taxon>Bacillati</taxon>
        <taxon>Bacillota</taxon>
        <taxon>Clostridia</taxon>
        <taxon>Eubacteriales</taxon>
        <taxon>Butyricicoccaceae</taxon>
        <taxon>Agathobaculum</taxon>
    </lineage>
</organism>
<name>A0AAW4VY37_9FIRM</name>
<evidence type="ECO:0000313" key="3">
    <source>
        <dbReference type="Proteomes" id="UP001298753"/>
    </source>
</evidence>
<accession>A0AAW4VY37</accession>
<dbReference type="Proteomes" id="UP001298753">
    <property type="component" value="Unassembled WGS sequence"/>
</dbReference>
<dbReference type="EMBL" id="JAJEPX010000003">
    <property type="protein sequence ID" value="MCC2175951.1"/>
    <property type="molecule type" value="Genomic_DNA"/>
</dbReference>
<dbReference type="RefSeq" id="WP_227600099.1">
    <property type="nucleotide sequence ID" value="NZ_JAJEPX010000003.1"/>
</dbReference>
<proteinExistence type="predicted"/>
<feature type="region of interest" description="Disordered" evidence="1">
    <location>
        <begin position="156"/>
        <end position="200"/>
    </location>
</feature>
<feature type="compositionally biased region" description="Basic and acidic residues" evidence="1">
    <location>
        <begin position="170"/>
        <end position="186"/>
    </location>
</feature>
<sequence length="200" mass="22746">MLTRYACYLIAQNGDPKKEEIAFAQSYFAVQTRKQELIEERISLIERTEARGRLRESEKRLSQNIYERGVDDAGFGRIRSKGDQALFGGYTTQEMKERLGVKDGRPLADFLPTLSIAAKNLAAEMTNYNVEEKDLRGERDITGEHVQNNRSVRDMLGQRGIQPENLPPAEDIKKLERRVKSQEKKLAAQSGKLPDNEEGC</sequence>
<protein>
    <submittedName>
        <fullName evidence="2">DNA damage-inducible protein D</fullName>
    </submittedName>
</protein>
<keyword evidence="3" id="KW-1185">Reference proteome</keyword>
<comment type="caution">
    <text evidence="2">The sequence shown here is derived from an EMBL/GenBank/DDBJ whole genome shotgun (WGS) entry which is preliminary data.</text>
</comment>
<dbReference type="NCBIfam" id="NF008573">
    <property type="entry name" value="PRK11525.1"/>
    <property type="match status" value="1"/>
</dbReference>
<reference evidence="2 3" key="1">
    <citation type="submission" date="2021-10" db="EMBL/GenBank/DDBJ databases">
        <title>Anaerobic single-cell dispensing facilitates the cultivation of human gut bacteria.</title>
        <authorList>
            <person name="Afrizal A."/>
        </authorList>
    </citation>
    <scope>NUCLEOTIDE SEQUENCE [LARGE SCALE GENOMIC DNA]</scope>
    <source>
        <strain evidence="2 3">CLA-AA-H270</strain>
    </source>
</reference>
<evidence type="ECO:0000313" key="2">
    <source>
        <dbReference type="EMBL" id="MCC2175951.1"/>
    </source>
</evidence>